<dbReference type="CDD" id="cd12148">
    <property type="entry name" value="fungal_TF_MHR"/>
    <property type="match status" value="1"/>
</dbReference>
<feature type="compositionally biased region" description="Low complexity" evidence="4">
    <location>
        <begin position="170"/>
        <end position="182"/>
    </location>
</feature>
<dbReference type="PANTHER" id="PTHR31001">
    <property type="entry name" value="UNCHARACTERIZED TRANSCRIPTIONAL REGULATORY PROTEIN"/>
    <property type="match status" value="1"/>
</dbReference>
<dbReference type="InterPro" id="IPR007219">
    <property type="entry name" value="XnlR_reg_dom"/>
</dbReference>
<dbReference type="Pfam" id="PF00172">
    <property type="entry name" value="Zn_clus"/>
    <property type="match status" value="1"/>
</dbReference>
<feature type="region of interest" description="Disordered" evidence="4">
    <location>
        <begin position="840"/>
        <end position="859"/>
    </location>
</feature>
<dbReference type="GO" id="GO:0003677">
    <property type="term" value="F:DNA binding"/>
    <property type="evidence" value="ECO:0007669"/>
    <property type="project" value="InterPro"/>
</dbReference>
<feature type="compositionally biased region" description="Basic and acidic residues" evidence="4">
    <location>
        <begin position="485"/>
        <end position="508"/>
    </location>
</feature>
<proteinExistence type="predicted"/>
<dbReference type="Gene3D" id="4.10.240.10">
    <property type="entry name" value="Zn(2)-C6 fungal-type DNA-binding domain"/>
    <property type="match status" value="1"/>
</dbReference>
<gene>
    <name evidence="6" type="ORF">G7Y89_g5083</name>
</gene>
<dbReference type="Proteomes" id="UP000566819">
    <property type="component" value="Unassembled WGS sequence"/>
</dbReference>
<dbReference type="SMART" id="SM00066">
    <property type="entry name" value="GAL4"/>
    <property type="match status" value="1"/>
</dbReference>
<dbReference type="AlphaFoldDB" id="A0A8H4W6T9"/>
<evidence type="ECO:0000256" key="2">
    <source>
        <dbReference type="ARBA" id="ARBA00022723"/>
    </source>
</evidence>
<feature type="compositionally biased region" description="Polar residues" evidence="4">
    <location>
        <begin position="204"/>
        <end position="216"/>
    </location>
</feature>
<dbReference type="PROSITE" id="PS00463">
    <property type="entry name" value="ZN2_CY6_FUNGAL_1"/>
    <property type="match status" value="1"/>
</dbReference>
<keyword evidence="2" id="KW-0479">Metal-binding</keyword>
<keyword evidence="3" id="KW-0539">Nucleus</keyword>
<dbReference type="PROSITE" id="PS50048">
    <property type="entry name" value="ZN2_CY6_FUNGAL_2"/>
    <property type="match status" value="1"/>
</dbReference>
<dbReference type="OrthoDB" id="4934715at2759"/>
<dbReference type="Pfam" id="PF04082">
    <property type="entry name" value="Fungal_trans"/>
    <property type="match status" value="1"/>
</dbReference>
<dbReference type="EMBL" id="JAAMPI010000295">
    <property type="protein sequence ID" value="KAF4633044.1"/>
    <property type="molecule type" value="Genomic_DNA"/>
</dbReference>
<evidence type="ECO:0000256" key="3">
    <source>
        <dbReference type="ARBA" id="ARBA00023242"/>
    </source>
</evidence>
<dbReference type="InterPro" id="IPR016039">
    <property type="entry name" value="Thiolase-like"/>
</dbReference>
<protein>
    <recommendedName>
        <fullName evidence="5">Zn(2)-C6 fungal-type domain-containing protein</fullName>
    </recommendedName>
</protein>
<evidence type="ECO:0000313" key="6">
    <source>
        <dbReference type="EMBL" id="KAF4633044.1"/>
    </source>
</evidence>
<dbReference type="GO" id="GO:0000981">
    <property type="term" value="F:DNA-binding transcription factor activity, RNA polymerase II-specific"/>
    <property type="evidence" value="ECO:0007669"/>
    <property type="project" value="InterPro"/>
</dbReference>
<evidence type="ECO:0000313" key="7">
    <source>
        <dbReference type="Proteomes" id="UP000566819"/>
    </source>
</evidence>
<dbReference type="Pfam" id="PF02801">
    <property type="entry name" value="Ketoacyl-synt_C"/>
    <property type="match status" value="1"/>
</dbReference>
<dbReference type="PANTHER" id="PTHR31001:SF74">
    <property type="entry name" value="ZN(II)2CYS6 TRANSCRIPTION FACTOR (EUROFUNG)"/>
    <property type="match status" value="1"/>
</dbReference>
<dbReference type="Gene3D" id="3.40.47.10">
    <property type="match status" value="1"/>
</dbReference>
<dbReference type="InterPro" id="IPR050613">
    <property type="entry name" value="Sec_Metabolite_Reg"/>
</dbReference>
<feature type="region of interest" description="Disordered" evidence="4">
    <location>
        <begin position="485"/>
        <end position="516"/>
    </location>
</feature>
<evidence type="ECO:0000259" key="5">
    <source>
        <dbReference type="PROSITE" id="PS50048"/>
    </source>
</evidence>
<name>A0A8H4W6T9_9HELO</name>
<evidence type="ECO:0000256" key="4">
    <source>
        <dbReference type="SAM" id="MobiDB-lite"/>
    </source>
</evidence>
<dbReference type="InterPro" id="IPR001138">
    <property type="entry name" value="Zn2Cys6_DnaBD"/>
</dbReference>
<keyword evidence="7" id="KW-1185">Reference proteome</keyword>
<accession>A0A8H4W6T9</accession>
<evidence type="ECO:0000256" key="1">
    <source>
        <dbReference type="ARBA" id="ARBA00004123"/>
    </source>
</evidence>
<organism evidence="6 7">
    <name type="scientific">Cudoniella acicularis</name>
    <dbReference type="NCBI Taxonomy" id="354080"/>
    <lineage>
        <taxon>Eukaryota</taxon>
        <taxon>Fungi</taxon>
        <taxon>Dikarya</taxon>
        <taxon>Ascomycota</taxon>
        <taxon>Pezizomycotina</taxon>
        <taxon>Leotiomycetes</taxon>
        <taxon>Helotiales</taxon>
        <taxon>Tricladiaceae</taxon>
        <taxon>Cudoniella</taxon>
    </lineage>
</organism>
<feature type="domain" description="Zn(2)-C6 fungal-type" evidence="5">
    <location>
        <begin position="90"/>
        <end position="121"/>
    </location>
</feature>
<dbReference type="GO" id="GO:0006351">
    <property type="term" value="P:DNA-templated transcription"/>
    <property type="evidence" value="ECO:0007669"/>
    <property type="project" value="InterPro"/>
</dbReference>
<feature type="region of interest" description="Disordered" evidence="4">
    <location>
        <begin position="166"/>
        <end position="218"/>
    </location>
</feature>
<comment type="subcellular location">
    <subcellularLocation>
        <location evidence="1">Nucleus</location>
    </subcellularLocation>
</comment>
<sequence>MLEALSRHASSILRGSTLNYCPQVYNISEHPKPDEQDPHHIPITTTITTTITIIMSEADTNCSAHVPAQEPLGDRPRLPSSRRREKAQLSCTTCRRRKIRCDRQLPCSNCSSRALGSMCAYPANTTPHPQAALSGRPHGTGTAQMPQMQDRINQLESLVLNLMHQTQMTPSSAASLSEEPAPLRQPLSPSLSGNDSERPVAAMCQTQREVSPSPSDYGSIRIQRTGGVSYVSSAHWAAVLDSIAELRTHFAQEDATHSRSSDPVQPQASFPKPQLLYYSPMLETLASILESIPPRPVVDRLVSRYFNVLDIAPGVVHSGQFLQEYEDFWKSPQATPIMWVGLLFTIICLSTQLQQASLAPTKTSPTRGHSRRGSQAVENQAAVDTFREKAIQCLILGHYTKGGPYVVETLILYFLVEVFHLKDVEIGIWILVGNIVQIAIHMGYHRDAKHFPNISPFAGEMRRRVWAMIVQIDFSISTQLGMPRLVKESQTDTAEPRNLEDSDFDEHTSVLPPSRPETEVTHTLYVLAKLRLLSVGVKVADVATEPRPHSYAEVLELDQQIDKTRDALPSSMKWKDLASSLMVPSQTIIQRIWLEVTVQQLKIVLHRKFLEPSRLHHQYASSRSACLTAAMTILEFQHLIDEETQTDGLLYQSRWRVSSAFINDFLLATSILCFCLQTHTEEQKEQCDDSGNAEVASVDKIRKLLRASQVIWSRQSATSREAQKAAAALRYVLGDFGIRSEPHLSEDVIFGPSPAATVSYFPGFSDLTPDYDLSTLGIGQENEGIWWQGFTANLNNNVEQWSEVIGREDPGFNNAQHGGTSCAYLRYVCSSGLDIEKPEDRPQFFHSHGTETPASDPQDVETVSRAFYPKGTSASDELYVGSTKTIIGHTEGTAGLASLMGPSLALQYCVIPPNMQTNYLF</sequence>
<dbReference type="GO" id="GO:0016746">
    <property type="term" value="F:acyltransferase activity"/>
    <property type="evidence" value="ECO:0007669"/>
    <property type="project" value="InterPro"/>
</dbReference>
<dbReference type="SMART" id="SM00906">
    <property type="entry name" value="Fungal_trans"/>
    <property type="match status" value="1"/>
</dbReference>
<dbReference type="SUPFAM" id="SSF53901">
    <property type="entry name" value="Thiolase-like"/>
    <property type="match status" value="1"/>
</dbReference>
<reference evidence="6 7" key="1">
    <citation type="submission" date="2020-03" db="EMBL/GenBank/DDBJ databases">
        <title>Draft Genome Sequence of Cudoniella acicularis.</title>
        <authorList>
            <person name="Buettner E."/>
            <person name="Kellner H."/>
        </authorList>
    </citation>
    <scope>NUCLEOTIDE SEQUENCE [LARGE SCALE GENOMIC DNA]</scope>
    <source>
        <strain evidence="6 7">DSM 108380</strain>
    </source>
</reference>
<dbReference type="CDD" id="cd00067">
    <property type="entry name" value="GAL4"/>
    <property type="match status" value="1"/>
</dbReference>
<dbReference type="SUPFAM" id="SSF57701">
    <property type="entry name" value="Zn2/Cys6 DNA-binding domain"/>
    <property type="match status" value="1"/>
</dbReference>
<feature type="region of interest" description="Disordered" evidence="4">
    <location>
        <begin position="65"/>
        <end position="84"/>
    </location>
</feature>
<dbReference type="GO" id="GO:0005634">
    <property type="term" value="C:nucleus"/>
    <property type="evidence" value="ECO:0007669"/>
    <property type="project" value="UniProtKB-SubCell"/>
</dbReference>
<comment type="caution">
    <text evidence="6">The sequence shown here is derived from an EMBL/GenBank/DDBJ whole genome shotgun (WGS) entry which is preliminary data.</text>
</comment>
<dbReference type="GO" id="GO:0008270">
    <property type="term" value="F:zinc ion binding"/>
    <property type="evidence" value="ECO:0007669"/>
    <property type="project" value="InterPro"/>
</dbReference>
<dbReference type="InterPro" id="IPR036864">
    <property type="entry name" value="Zn2-C6_fun-type_DNA-bd_sf"/>
</dbReference>
<dbReference type="InterPro" id="IPR014031">
    <property type="entry name" value="Ketoacyl_synth_C"/>
</dbReference>